<dbReference type="STRING" id="1776384.GCA_900086585_00446"/>
<dbReference type="Pfam" id="PF00990">
    <property type="entry name" value="GGDEF"/>
    <property type="match status" value="1"/>
</dbReference>
<dbReference type="CDD" id="cd01949">
    <property type="entry name" value="GGDEF"/>
    <property type="match status" value="1"/>
</dbReference>
<feature type="transmembrane region" description="Helical" evidence="1">
    <location>
        <begin position="166"/>
        <end position="187"/>
    </location>
</feature>
<reference evidence="3 4" key="1">
    <citation type="submission" date="2018-08" db="EMBL/GenBank/DDBJ databases">
        <title>A genome reference for cultivated species of the human gut microbiota.</title>
        <authorList>
            <person name="Zou Y."/>
            <person name="Xue W."/>
            <person name="Luo G."/>
        </authorList>
    </citation>
    <scope>NUCLEOTIDE SEQUENCE [LARGE SCALE GENOMIC DNA]</scope>
    <source>
        <strain evidence="3 4">AM07-24</strain>
    </source>
</reference>
<dbReference type="PROSITE" id="PS50887">
    <property type="entry name" value="GGDEF"/>
    <property type="match status" value="1"/>
</dbReference>
<dbReference type="NCBIfam" id="TIGR00254">
    <property type="entry name" value="GGDEF"/>
    <property type="match status" value="1"/>
</dbReference>
<protein>
    <submittedName>
        <fullName evidence="3">GGDEF domain-containing protein</fullName>
    </submittedName>
</protein>
<feature type="transmembrane region" description="Helical" evidence="1">
    <location>
        <begin position="35"/>
        <end position="53"/>
    </location>
</feature>
<dbReference type="Proteomes" id="UP000284841">
    <property type="component" value="Unassembled WGS sequence"/>
</dbReference>
<organism evidence="3 4">
    <name type="scientific">Emergencia timonensis</name>
    <dbReference type="NCBI Taxonomy" id="1776384"/>
    <lineage>
        <taxon>Bacteria</taxon>
        <taxon>Bacillati</taxon>
        <taxon>Bacillota</taxon>
        <taxon>Clostridia</taxon>
        <taxon>Peptostreptococcales</taxon>
        <taxon>Anaerovoracaceae</taxon>
        <taxon>Emergencia</taxon>
    </lineage>
</organism>
<dbReference type="PANTHER" id="PTHR45138">
    <property type="entry name" value="REGULATORY COMPONENTS OF SENSORY TRANSDUCTION SYSTEM"/>
    <property type="match status" value="1"/>
</dbReference>
<dbReference type="OrthoDB" id="9762533at2"/>
<comment type="caution">
    <text evidence="3">The sequence shown here is derived from an EMBL/GenBank/DDBJ whole genome shotgun (WGS) entry which is preliminary data.</text>
</comment>
<proteinExistence type="predicted"/>
<keyword evidence="1" id="KW-0472">Membrane</keyword>
<feature type="transmembrane region" description="Helical" evidence="1">
    <location>
        <begin position="199"/>
        <end position="217"/>
    </location>
</feature>
<keyword evidence="1" id="KW-1133">Transmembrane helix</keyword>
<feature type="transmembrane region" description="Helical" evidence="1">
    <location>
        <begin position="84"/>
        <end position="109"/>
    </location>
</feature>
<dbReference type="SUPFAM" id="SSF55073">
    <property type="entry name" value="Nucleotide cyclase"/>
    <property type="match status" value="1"/>
</dbReference>
<evidence type="ECO:0000313" key="4">
    <source>
        <dbReference type="Proteomes" id="UP000284841"/>
    </source>
</evidence>
<dbReference type="InterPro" id="IPR029787">
    <property type="entry name" value="Nucleotide_cyclase"/>
</dbReference>
<dbReference type="AlphaFoldDB" id="A0A415DVA5"/>
<feature type="domain" description="GGDEF" evidence="2">
    <location>
        <begin position="276"/>
        <end position="402"/>
    </location>
</feature>
<keyword evidence="4" id="KW-1185">Reference proteome</keyword>
<sequence length="402" mass="46879">MTILLLVSLTYFFYNFYFFRYVSIVMDMPRVKTRYILVTFVINYAVFILCTIIELHLIINWYIFFICLFVEVSLLCRGDRQRNIMVALSGVLVGLALNLFFRNVTAIIMKVPLSAFDNNFSLPGNAKQYPIALGFLCAGLWLFTVTHQQKNMKMQVVLKDKKSLKFFLILVLTMYGYLCLNLLVYYAPGDYLVLKLWELKASAVVMIGYYLALSFSYRMSRLEQFRAENYQAKLNLEMGKREEERLYSIAYQDQLTGCGTRQHAVDVLAEALEKGERFCLCFIDLNGLKTVNDELGHSFGDQYLYTVAQILRSHFRKHSDRLFRYGGDEFILMVYQTDSLDVRERMAEVGAELSASSESLKNPYRMSVSFGLVNSTDYHDVDEMITEADRRMYEYKKKMKKE</sequence>
<evidence type="ECO:0000256" key="1">
    <source>
        <dbReference type="SAM" id="Phobius"/>
    </source>
</evidence>
<evidence type="ECO:0000313" key="3">
    <source>
        <dbReference type="EMBL" id="RHJ84068.1"/>
    </source>
</evidence>
<dbReference type="InterPro" id="IPR050469">
    <property type="entry name" value="Diguanylate_Cyclase"/>
</dbReference>
<dbReference type="EMBL" id="QRMS01000007">
    <property type="protein sequence ID" value="RHJ84068.1"/>
    <property type="molecule type" value="Genomic_DNA"/>
</dbReference>
<dbReference type="SMART" id="SM00267">
    <property type="entry name" value="GGDEF"/>
    <property type="match status" value="1"/>
</dbReference>
<dbReference type="InterPro" id="IPR000160">
    <property type="entry name" value="GGDEF_dom"/>
</dbReference>
<dbReference type="InterPro" id="IPR043128">
    <property type="entry name" value="Rev_trsase/Diguanyl_cyclase"/>
</dbReference>
<keyword evidence="1" id="KW-0812">Transmembrane</keyword>
<dbReference type="PANTHER" id="PTHR45138:SF9">
    <property type="entry name" value="DIGUANYLATE CYCLASE DGCM-RELATED"/>
    <property type="match status" value="1"/>
</dbReference>
<evidence type="ECO:0000259" key="2">
    <source>
        <dbReference type="PROSITE" id="PS50887"/>
    </source>
</evidence>
<dbReference type="RefSeq" id="WP_118336577.1">
    <property type="nucleotide sequence ID" value="NZ_AP025567.1"/>
</dbReference>
<dbReference type="Gene3D" id="3.30.70.270">
    <property type="match status" value="1"/>
</dbReference>
<gene>
    <name evidence="3" type="ORF">DW099_17880</name>
</gene>
<accession>A0A415DVA5</accession>
<feature type="transmembrane region" description="Helical" evidence="1">
    <location>
        <begin position="129"/>
        <end position="145"/>
    </location>
</feature>
<dbReference type="GO" id="GO:0052621">
    <property type="term" value="F:diguanylate cyclase activity"/>
    <property type="evidence" value="ECO:0007669"/>
    <property type="project" value="TreeGrafter"/>
</dbReference>
<feature type="transmembrane region" description="Helical" evidence="1">
    <location>
        <begin position="6"/>
        <end position="23"/>
    </location>
</feature>
<feature type="transmembrane region" description="Helical" evidence="1">
    <location>
        <begin position="59"/>
        <end position="77"/>
    </location>
</feature>
<name>A0A415DVA5_9FIRM</name>